<dbReference type="Gene3D" id="3.10.450.40">
    <property type="match status" value="2"/>
</dbReference>
<dbReference type="SUPFAM" id="SSF54416">
    <property type="entry name" value="Amine oxidase N-terminal region"/>
    <property type="match status" value="2"/>
</dbReference>
<comment type="caution">
    <text evidence="1">The sequence shown here is derived from an EMBL/GenBank/DDBJ whole genome shotgun (WGS) entry which is preliminary data.</text>
</comment>
<dbReference type="AlphaFoldDB" id="A0A7D9E7M8"/>
<evidence type="ECO:0000313" key="2">
    <source>
        <dbReference type="Proteomes" id="UP001152795"/>
    </source>
</evidence>
<sequence>MAKSENVLPARFKITIGILVLIIVGLVAALVVVSVNKSDDRGNLRNSEFSSCPQKTTLKPQYMKSRDLYRDLSEDELIHVRDYILNVASLNVTPFEKATINSNYIFLIELQNPNKDDAIAYLDGNGTKPTRAANVVIFKGAVSPRVVEEILVYFDKPIRHEPYTLLTNRTIPFHARPINKHNLAIRAEIINDFGTKAHHILDKLFGGYVIANCTDRCLTYISLPPRALIPNSKELISFTCFLRGVPGMILQPVGLELLIQGEGNDGSKWKTRVRK</sequence>
<proteinExistence type="predicted"/>
<dbReference type="Proteomes" id="UP001152795">
    <property type="component" value="Unassembled WGS sequence"/>
</dbReference>
<dbReference type="EMBL" id="CACRXK020004180">
    <property type="protein sequence ID" value="CAB4001784.1"/>
    <property type="molecule type" value="Genomic_DNA"/>
</dbReference>
<dbReference type="InterPro" id="IPR016182">
    <property type="entry name" value="Cu_amine_oxidase_N-reg"/>
</dbReference>
<reference evidence="1" key="1">
    <citation type="submission" date="2020-04" db="EMBL/GenBank/DDBJ databases">
        <authorList>
            <person name="Alioto T."/>
            <person name="Alioto T."/>
            <person name="Gomez Garrido J."/>
        </authorList>
    </citation>
    <scope>NUCLEOTIDE SEQUENCE</scope>
    <source>
        <strain evidence="1">A484AB</strain>
    </source>
</reference>
<gene>
    <name evidence="1" type="ORF">PACLA_8A075217</name>
</gene>
<dbReference type="GO" id="GO:0005507">
    <property type="term" value="F:copper ion binding"/>
    <property type="evidence" value="ECO:0007669"/>
    <property type="project" value="InterPro"/>
</dbReference>
<dbReference type="PRINTS" id="PR00766">
    <property type="entry name" value="CUDAOXIDASE"/>
</dbReference>
<dbReference type="OrthoDB" id="5379943at2759"/>
<dbReference type="GO" id="GO:0008131">
    <property type="term" value="F:primary methylamine oxidase activity"/>
    <property type="evidence" value="ECO:0007669"/>
    <property type="project" value="InterPro"/>
</dbReference>
<dbReference type="InterPro" id="IPR015800">
    <property type="entry name" value="Cu_amine_oxidase_N2"/>
</dbReference>
<dbReference type="GO" id="GO:0009308">
    <property type="term" value="P:amine metabolic process"/>
    <property type="evidence" value="ECO:0007669"/>
    <property type="project" value="InterPro"/>
</dbReference>
<name>A0A7D9E7M8_PARCT</name>
<dbReference type="GO" id="GO:0048038">
    <property type="term" value="F:quinone binding"/>
    <property type="evidence" value="ECO:0007669"/>
    <property type="project" value="InterPro"/>
</dbReference>
<protein>
    <submittedName>
        <fullName evidence="1">Amiloride-sensitive amine oxidase [copper-containing]-like</fullName>
    </submittedName>
</protein>
<organism evidence="1 2">
    <name type="scientific">Paramuricea clavata</name>
    <name type="common">Red gorgonian</name>
    <name type="synonym">Violescent sea-whip</name>
    <dbReference type="NCBI Taxonomy" id="317549"/>
    <lineage>
        <taxon>Eukaryota</taxon>
        <taxon>Metazoa</taxon>
        <taxon>Cnidaria</taxon>
        <taxon>Anthozoa</taxon>
        <taxon>Octocorallia</taxon>
        <taxon>Malacalcyonacea</taxon>
        <taxon>Plexauridae</taxon>
        <taxon>Paramuricea</taxon>
    </lineage>
</organism>
<accession>A0A7D9E7M8</accession>
<dbReference type="Pfam" id="PF02727">
    <property type="entry name" value="Cu_amine_oxidN2"/>
    <property type="match status" value="1"/>
</dbReference>
<evidence type="ECO:0000313" key="1">
    <source>
        <dbReference type="EMBL" id="CAB4001784.1"/>
    </source>
</evidence>
<keyword evidence="2" id="KW-1185">Reference proteome</keyword>